<dbReference type="RefSeq" id="WP_243070257.1">
    <property type="nucleotide sequence ID" value="NZ_JAIVFL010000001.1"/>
</dbReference>
<comment type="caution">
    <text evidence="3">The sequence shown here is derived from an EMBL/GenBank/DDBJ whole genome shotgun (WGS) entry which is preliminary data.</text>
</comment>
<dbReference type="EMBL" id="JAIVFL010000001">
    <property type="protein sequence ID" value="MCI4673751.1"/>
    <property type="molecule type" value="Genomic_DNA"/>
</dbReference>
<reference evidence="3" key="1">
    <citation type="journal article" date="2022" name="ISME J.">
        <title>Identification of active gaseous-alkane degraders at natural gas seeps.</title>
        <authorList>
            <person name="Farhan Ul Haque M."/>
            <person name="Hernandez M."/>
            <person name="Crombie A.T."/>
            <person name="Murrell J.C."/>
        </authorList>
    </citation>
    <scope>NUCLEOTIDE SEQUENCE</scope>
    <source>
        <strain evidence="3">ANDR5</strain>
    </source>
</reference>
<protein>
    <submittedName>
        <fullName evidence="3">Uncharacterized protein</fullName>
    </submittedName>
</protein>
<keyword evidence="2" id="KW-0812">Transmembrane</keyword>
<organism evidence="3 4">
    <name type="scientific">Candidatus Mycolicibacterium alkanivorans</name>
    <dbReference type="NCBI Taxonomy" id="2954114"/>
    <lineage>
        <taxon>Bacteria</taxon>
        <taxon>Bacillati</taxon>
        <taxon>Actinomycetota</taxon>
        <taxon>Actinomycetes</taxon>
        <taxon>Mycobacteriales</taxon>
        <taxon>Mycobacteriaceae</taxon>
        <taxon>Mycolicibacterium</taxon>
    </lineage>
</organism>
<keyword evidence="2" id="KW-0472">Membrane</keyword>
<feature type="transmembrane region" description="Helical" evidence="2">
    <location>
        <begin position="45"/>
        <end position="66"/>
    </location>
</feature>
<feature type="region of interest" description="Disordered" evidence="1">
    <location>
        <begin position="1"/>
        <end position="44"/>
    </location>
</feature>
<dbReference type="Proteomes" id="UP001139068">
    <property type="component" value="Unassembled WGS sequence"/>
</dbReference>
<evidence type="ECO:0000313" key="4">
    <source>
        <dbReference type="Proteomes" id="UP001139068"/>
    </source>
</evidence>
<gene>
    <name evidence="3" type="ORF">K9U37_01765</name>
</gene>
<accession>A0ABS9YR82</accession>
<proteinExistence type="predicted"/>
<sequence>MARDGSPDDPNNYSDSDYQQSGHQPQTGYGQYPPPEPTPWYRKPAGLVGLGVLSAVVLALLVYAVVKFAGSSGSSPDTSTTSSTSPSGATSSSVPVAPGPGGQ</sequence>
<evidence type="ECO:0000313" key="3">
    <source>
        <dbReference type="EMBL" id="MCI4673751.1"/>
    </source>
</evidence>
<evidence type="ECO:0000256" key="1">
    <source>
        <dbReference type="SAM" id="MobiDB-lite"/>
    </source>
</evidence>
<feature type="region of interest" description="Disordered" evidence="1">
    <location>
        <begin position="70"/>
        <end position="103"/>
    </location>
</feature>
<feature type="compositionally biased region" description="Low complexity" evidence="1">
    <location>
        <begin position="8"/>
        <end position="18"/>
    </location>
</feature>
<name>A0ABS9YR82_9MYCO</name>
<keyword evidence="4" id="KW-1185">Reference proteome</keyword>
<evidence type="ECO:0000256" key="2">
    <source>
        <dbReference type="SAM" id="Phobius"/>
    </source>
</evidence>
<keyword evidence="2" id="KW-1133">Transmembrane helix</keyword>
<feature type="compositionally biased region" description="Low complexity" evidence="1">
    <location>
        <begin position="70"/>
        <end position="96"/>
    </location>
</feature>